<comment type="caution">
    <text evidence="3">The sequence shown here is derived from an EMBL/GenBank/DDBJ whole genome shotgun (WGS) entry which is preliminary data.</text>
</comment>
<feature type="compositionally biased region" description="Polar residues" evidence="2">
    <location>
        <begin position="16"/>
        <end position="30"/>
    </location>
</feature>
<organism evidence="3 4">
    <name type="scientific">Cadophora malorum</name>
    <dbReference type="NCBI Taxonomy" id="108018"/>
    <lineage>
        <taxon>Eukaryota</taxon>
        <taxon>Fungi</taxon>
        <taxon>Dikarya</taxon>
        <taxon>Ascomycota</taxon>
        <taxon>Pezizomycotina</taxon>
        <taxon>Leotiomycetes</taxon>
        <taxon>Helotiales</taxon>
        <taxon>Ploettnerulaceae</taxon>
        <taxon>Cadophora</taxon>
    </lineage>
</organism>
<dbReference type="Proteomes" id="UP000664132">
    <property type="component" value="Unassembled WGS sequence"/>
</dbReference>
<protein>
    <submittedName>
        <fullName evidence="3">Uncharacterized protein</fullName>
    </submittedName>
</protein>
<feature type="compositionally biased region" description="Polar residues" evidence="2">
    <location>
        <begin position="369"/>
        <end position="380"/>
    </location>
</feature>
<dbReference type="AlphaFoldDB" id="A0A8H7WF01"/>
<keyword evidence="4" id="KW-1185">Reference proteome</keyword>
<evidence type="ECO:0000256" key="1">
    <source>
        <dbReference type="SAM" id="Coils"/>
    </source>
</evidence>
<dbReference type="EMBL" id="JAFJYH010000032">
    <property type="protein sequence ID" value="KAG4423567.1"/>
    <property type="molecule type" value="Genomic_DNA"/>
</dbReference>
<evidence type="ECO:0000313" key="3">
    <source>
        <dbReference type="EMBL" id="KAG4423567.1"/>
    </source>
</evidence>
<keyword evidence="1" id="KW-0175">Coiled coil</keyword>
<evidence type="ECO:0000313" key="4">
    <source>
        <dbReference type="Proteomes" id="UP000664132"/>
    </source>
</evidence>
<gene>
    <name evidence="3" type="ORF">IFR04_003249</name>
</gene>
<feature type="coiled-coil region" evidence="1">
    <location>
        <begin position="144"/>
        <end position="312"/>
    </location>
</feature>
<evidence type="ECO:0000256" key="2">
    <source>
        <dbReference type="SAM" id="MobiDB-lite"/>
    </source>
</evidence>
<reference evidence="3" key="1">
    <citation type="submission" date="2021-02" db="EMBL/GenBank/DDBJ databases">
        <title>Genome sequence Cadophora malorum strain M34.</title>
        <authorList>
            <person name="Stefanovic E."/>
            <person name="Vu D."/>
            <person name="Scully C."/>
            <person name="Dijksterhuis J."/>
            <person name="Roader J."/>
            <person name="Houbraken J."/>
        </authorList>
    </citation>
    <scope>NUCLEOTIDE SEQUENCE</scope>
    <source>
        <strain evidence="3">M34</strain>
    </source>
</reference>
<feature type="compositionally biased region" description="Low complexity" evidence="2">
    <location>
        <begin position="340"/>
        <end position="355"/>
    </location>
</feature>
<feature type="coiled-coil region" evidence="1">
    <location>
        <begin position="69"/>
        <end position="117"/>
    </location>
</feature>
<feature type="region of interest" description="Disordered" evidence="2">
    <location>
        <begin position="1"/>
        <end position="30"/>
    </location>
</feature>
<dbReference type="OrthoDB" id="3521909at2759"/>
<accession>A0A8H7WF01</accession>
<name>A0A8H7WF01_9HELO</name>
<sequence>MSSEPRPQLHKGQPYQPISGNGTRLQPHPVNQDTLTIDQRLYGANSAISESLNILSSNRETITSLTRTCTTYQRQLEDWSKAYTDLETEHKKTSTDLENMSRNHNSLRAQLDEASQCYDLSVQQYKRELQAMNQWESREHQTALAQAHGMLTAAERELNEMREMKGEHQSDLRKAHGQLDTAQQNLDELRKEKEDLIREHRDALVAAEDRAAIANKRIIELEEQHLYERLSSGEKIIELEKKVDSIREHRDALATAEEAAEKRIAELDKENSHLIQDRDALATAEEAAEKRIAELEKENSHLIQEHRDAFAAVEGRAIVVVERVAEPEKEKELENMHLTAESGASAAESPVASPETIPSPNTRKRPRFESQQDGGVQQQYRKVRGRKAAKAIDGDTIIVQTE</sequence>
<proteinExistence type="predicted"/>
<feature type="region of interest" description="Disordered" evidence="2">
    <location>
        <begin position="328"/>
        <end position="387"/>
    </location>
</feature>